<reference evidence="3" key="1">
    <citation type="submission" date="2021-01" db="EMBL/GenBank/DDBJ databases">
        <authorList>
            <person name="Corre E."/>
            <person name="Pelletier E."/>
            <person name="Niang G."/>
            <person name="Scheremetjew M."/>
            <person name="Finn R."/>
            <person name="Kale V."/>
            <person name="Holt S."/>
            <person name="Cochrane G."/>
            <person name="Meng A."/>
            <person name="Brown T."/>
            <person name="Cohen L."/>
        </authorList>
    </citation>
    <scope>NUCLEOTIDE SEQUENCE</scope>
    <source>
        <strain evidence="3">CCAP979/52</strain>
    </source>
</reference>
<feature type="domain" description="Dynein heavy chain tail" evidence="1">
    <location>
        <begin position="28"/>
        <end position="605"/>
    </location>
</feature>
<organism evidence="3">
    <name type="scientific">Cryptomonas curvata</name>
    <dbReference type="NCBI Taxonomy" id="233186"/>
    <lineage>
        <taxon>Eukaryota</taxon>
        <taxon>Cryptophyceae</taxon>
        <taxon>Cryptomonadales</taxon>
        <taxon>Cryptomonadaceae</taxon>
        <taxon>Cryptomonas</taxon>
    </lineage>
</organism>
<accession>A0A7S0MR27</accession>
<protein>
    <recommendedName>
        <fullName evidence="4">Dynein heavy chain tail domain-containing protein</fullName>
    </recommendedName>
</protein>
<dbReference type="AlphaFoldDB" id="A0A7S0MR27"/>
<dbReference type="GO" id="GO:0007018">
    <property type="term" value="P:microtubule-based movement"/>
    <property type="evidence" value="ECO:0007669"/>
    <property type="project" value="InterPro"/>
</dbReference>
<gene>
    <name evidence="3" type="ORF">CCUR1050_LOCUS24184</name>
</gene>
<dbReference type="InterPro" id="IPR013594">
    <property type="entry name" value="Dynein_heavy_tail"/>
</dbReference>
<dbReference type="InterPro" id="IPR013602">
    <property type="entry name" value="Dynein_heavy_linker"/>
</dbReference>
<dbReference type="InterPro" id="IPR026983">
    <property type="entry name" value="DHC"/>
</dbReference>
<evidence type="ECO:0008006" key="4">
    <source>
        <dbReference type="Google" id="ProtNLM"/>
    </source>
</evidence>
<sequence length="1274" mass="146179">MTGKTLLPLPPDEVFMNIDKTSHNKDSIHALEGAIVTWTEQIRNILSLNSETPLLAGENPGPEVEVEFWASRAADLNSVHEQLRGPGISRIATVLEITRSTYFPSFSRLCQEVESARIEANDNLLHLKILEPYLNRLKIEDFTSLVLLFKPILHVILLIWIHSKFLNTTARIVVLIREICNDIIKRGQEYINSPSMFEVDAGEVVALLKDCIRICVAFKSIFCDYKSRTNIECPSNPWRFQNTTLFVRIDNFLERCHDILDLMQTILQFNKLDRVEIGGTKGKLLSSNVQQIFADFNQAVIPFKMFSYDIASVEAKQFDEDFYNFRSVVQDLERRIGSLISQALDDSTTVMACFKILDSFDELLERDLIISEMEDKHGNLLNSYAVELKMVQDIFIAGQIKPNVNLNCPPRAGAVIWVRGLMQRIDEPMQRIRSMGSAVLRSEEGQEIMRAYDAIMSSMQHFEVTNVDEWAKDLELTSQDKLKQSLLRREDSDGTESLFLKVNFDPALVCLLREVKYFKLLNDCKTESQNLIQVPESANQIFVKGETYRQQTGNLELIVNIYNSMFSSLLDVERPLIQAKLDSIDKVLLKGLKHMNWKSQAIGDFITQTMSITKEANNILQTCKANVKEIQSILTSFANNLMMERKANKSYMVDEYKDLFISHLRARYVAIGKGGSDMHKYLEGSLKVLKVSKGALVWRAYVDYVNHIVIEGLAVAILSSVKYLKDQIDPSFLNQRDVNPLLEISLRLAPPDVVFEPIMGSTRSGDGMRDIFFGWLNSFVNSATLLSRLDSQESDGDYLADIQENRHVLHATAQVSRLYAWTEHQCTLFRESFLTYAYLWTIDIQQYFQDFFQAETKVDMHIKTDFLSTCPPLSAFDSQIAKYKHLQFEIQDLPSSKTIGFFKIDAKPIKNALSSVLSKWIHQFQDFLLQKVIADVTELSDFINFTDKALDMEVVDQDSMLQVMGYLRDVRKRTESTDNMFEPLRQIVTLLTKHNVSTPPEIVNCLEQVPITWSNVKKKAMLTKDKHSKEQSTQAEKLKRQSKDFEFRVEEFCNHFKRVIPSDYSSNFDKAYEIIDHIHHENNKEDPLPFGTLMDLKRDAARLNEMQELFELYVIDYRQIDLCVMETRLLKSVWDMIALVTTLFAEWKKTKWDDINVESLSEATKDLTKEIKGCDKYVKNWSAYKGLDDTIRNMQTSLPLIQELHHPAMDVRRWRTRGPTPTFRAGRAAWPATRGITGMQVRGRVLRAQAQGLLPAKRGGTTAQEPSTAASMQC</sequence>
<dbReference type="Pfam" id="PF08393">
    <property type="entry name" value="DHC_N2"/>
    <property type="match status" value="1"/>
</dbReference>
<name>A0A7S0MR27_9CRYP</name>
<dbReference type="GO" id="GO:0051959">
    <property type="term" value="F:dynein light intermediate chain binding"/>
    <property type="evidence" value="ECO:0007669"/>
    <property type="project" value="InterPro"/>
</dbReference>
<dbReference type="PANTHER" id="PTHR46532:SF11">
    <property type="entry name" value="DYNEIN AXONEMAL HEAVY CHAIN 12"/>
    <property type="match status" value="1"/>
</dbReference>
<dbReference type="PANTHER" id="PTHR46532">
    <property type="entry name" value="MALE FERTILITY FACTOR KL5"/>
    <property type="match status" value="1"/>
</dbReference>
<proteinExistence type="predicted"/>
<evidence type="ECO:0000259" key="1">
    <source>
        <dbReference type="Pfam" id="PF08385"/>
    </source>
</evidence>
<evidence type="ECO:0000313" key="3">
    <source>
        <dbReference type="EMBL" id="CAD8646499.1"/>
    </source>
</evidence>
<feature type="domain" description="Dynein heavy chain linker" evidence="2">
    <location>
        <begin position="1123"/>
        <end position="1215"/>
    </location>
</feature>
<evidence type="ECO:0000259" key="2">
    <source>
        <dbReference type="Pfam" id="PF08393"/>
    </source>
</evidence>
<dbReference type="Pfam" id="PF08385">
    <property type="entry name" value="DHC_N1"/>
    <property type="match status" value="1"/>
</dbReference>
<dbReference type="GO" id="GO:0005858">
    <property type="term" value="C:axonemal dynein complex"/>
    <property type="evidence" value="ECO:0007669"/>
    <property type="project" value="TreeGrafter"/>
</dbReference>
<dbReference type="GO" id="GO:0045505">
    <property type="term" value="F:dynein intermediate chain binding"/>
    <property type="evidence" value="ECO:0007669"/>
    <property type="project" value="InterPro"/>
</dbReference>
<dbReference type="EMBL" id="HBEZ01044003">
    <property type="protein sequence ID" value="CAD8646499.1"/>
    <property type="molecule type" value="Transcribed_RNA"/>
</dbReference>